<dbReference type="PROSITE" id="PS50965">
    <property type="entry name" value="NERD"/>
    <property type="match status" value="1"/>
</dbReference>
<accession>A0A2T0W6A8</accession>
<dbReference type="OrthoDB" id="2136191at2"/>
<reference evidence="2 3" key="1">
    <citation type="submission" date="2018-03" db="EMBL/GenBank/DDBJ databases">
        <title>Genomic Encyclopedia of Archaeal and Bacterial Type Strains, Phase II (KMG-II): from individual species to whole genera.</title>
        <authorList>
            <person name="Goeker M."/>
        </authorList>
    </citation>
    <scope>NUCLEOTIDE SEQUENCE [LARGE SCALE GENOMIC DNA]</scope>
    <source>
        <strain evidence="2 3">DSM 13175</strain>
    </source>
</reference>
<sequence length="304" mass="34873">MNSLKERKKSQLLRGLEILNGRSTLSADSSSYYRALVSGFEGECLFDQTVKETVTSEGLVLNDLLLSVNGTTMQIDSLILTPDLIYLFEVKHYKGDYTCGVDYYRKNNGYDVLNPKIQLSKSLTLLSQLFKQWRIGTPLKGAVVFTHPTFMLYGAEQDEQIIFPSQLSHYLKQVNSQGNMISHQSRSLANHLIEHHRDEVPYQKQLPAYKWDTLKKGLTCGICKSFDLRLTQRTSRCNACQRTISRQDCLLENIQDLRLLYPDEKLTSSLVYDWIGGSVYKRSITSLLDATYIKTGYARGRYYR</sequence>
<keyword evidence="3" id="KW-1185">Reference proteome</keyword>
<dbReference type="Proteomes" id="UP000238205">
    <property type="component" value="Unassembled WGS sequence"/>
</dbReference>
<dbReference type="Pfam" id="PF08378">
    <property type="entry name" value="NERD"/>
    <property type="match status" value="1"/>
</dbReference>
<evidence type="ECO:0000313" key="2">
    <source>
        <dbReference type="EMBL" id="PRY82183.1"/>
    </source>
</evidence>
<evidence type="ECO:0000313" key="3">
    <source>
        <dbReference type="Proteomes" id="UP000238205"/>
    </source>
</evidence>
<organism evidence="2 3">
    <name type="scientific">Alkalibacterium olivapovliticus</name>
    <dbReference type="NCBI Taxonomy" id="99907"/>
    <lineage>
        <taxon>Bacteria</taxon>
        <taxon>Bacillati</taxon>
        <taxon>Bacillota</taxon>
        <taxon>Bacilli</taxon>
        <taxon>Lactobacillales</taxon>
        <taxon>Carnobacteriaceae</taxon>
        <taxon>Alkalibacterium</taxon>
    </lineage>
</organism>
<protein>
    <submittedName>
        <fullName evidence="2">Nuclease-like protein</fullName>
    </submittedName>
</protein>
<evidence type="ECO:0000259" key="1">
    <source>
        <dbReference type="PROSITE" id="PS50965"/>
    </source>
</evidence>
<feature type="domain" description="NERD" evidence="1">
    <location>
        <begin position="38"/>
        <end position="149"/>
    </location>
</feature>
<dbReference type="AlphaFoldDB" id="A0A2T0W6A8"/>
<comment type="caution">
    <text evidence="2">The sequence shown here is derived from an EMBL/GenBank/DDBJ whole genome shotgun (WGS) entry which is preliminary data.</text>
</comment>
<name>A0A2T0W6A8_9LACT</name>
<dbReference type="RefSeq" id="WP_106194017.1">
    <property type="nucleotide sequence ID" value="NZ_PVTO01000015.1"/>
</dbReference>
<proteinExistence type="predicted"/>
<dbReference type="InterPro" id="IPR011528">
    <property type="entry name" value="NERD"/>
</dbReference>
<dbReference type="EMBL" id="PVTO01000015">
    <property type="protein sequence ID" value="PRY82183.1"/>
    <property type="molecule type" value="Genomic_DNA"/>
</dbReference>
<gene>
    <name evidence="2" type="ORF">CLV38_11535</name>
</gene>